<reference evidence="1" key="1">
    <citation type="submission" date="2019-10" db="EMBL/GenBank/DDBJ databases">
        <title>Conservation and host-specific expression of non-tandemly repeated heterogenous ribosome RNA gene in arbuscular mycorrhizal fungi.</title>
        <authorList>
            <person name="Maeda T."/>
            <person name="Kobayashi Y."/>
            <person name="Nakagawa T."/>
            <person name="Ezawa T."/>
            <person name="Yamaguchi K."/>
            <person name="Bino T."/>
            <person name="Nishimoto Y."/>
            <person name="Shigenobu S."/>
            <person name="Kawaguchi M."/>
        </authorList>
    </citation>
    <scope>NUCLEOTIDE SEQUENCE</scope>
    <source>
        <strain evidence="1">HR1</strain>
    </source>
</reference>
<accession>A0A8H3M9T0</accession>
<organism evidence="1 2">
    <name type="scientific">Rhizophagus clarus</name>
    <dbReference type="NCBI Taxonomy" id="94130"/>
    <lineage>
        <taxon>Eukaryota</taxon>
        <taxon>Fungi</taxon>
        <taxon>Fungi incertae sedis</taxon>
        <taxon>Mucoromycota</taxon>
        <taxon>Glomeromycotina</taxon>
        <taxon>Glomeromycetes</taxon>
        <taxon>Glomerales</taxon>
        <taxon>Glomeraceae</taxon>
        <taxon>Rhizophagus</taxon>
    </lineage>
</organism>
<protein>
    <submittedName>
        <fullName evidence="1">Uncharacterized protein</fullName>
    </submittedName>
</protein>
<sequence length="397" mass="45956">MKQVLGSYGGHNIVSYRKDMKEYLINSINRGISANFHILQTFTHCTINGNHQNNANSKILSVINGTLEFVKYFNEYWIENIKLRWTYYDKLIAANILNVSIDSIPNTNNYLKAFNNQLKIHHLNRFQNRGHLLRLDILSVLLIKSITSNLLLCIDFRKKLNVTLDTKFIQYTSKSRKPDQNLQNINQLAYFTPDKLRDQKAKIIVQEKQIINIEYTKDSLLLWIKSNGAYKHIRAAIIWINWLQSQPSQNTYYSNLQYSQLPLITLPSHEEAFNSFNKNQTQELLLFKQELQEVYTDSISFINSNNNMIMDNIISINEDSPTETIVPSTTAEATIFLTETTTSTETTAPFTTPFTPLNLNTKYSISIWKQEYISSISNLLADLNDLITVENSMNRLT</sequence>
<name>A0A8H3M9T0_9GLOM</name>
<proteinExistence type="predicted"/>
<dbReference type="EMBL" id="BLAL01000278">
    <property type="protein sequence ID" value="GES99028.1"/>
    <property type="molecule type" value="Genomic_DNA"/>
</dbReference>
<dbReference type="OrthoDB" id="2448341at2759"/>
<gene>
    <name evidence="1" type="ORF">RCL2_002554700</name>
</gene>
<evidence type="ECO:0000313" key="1">
    <source>
        <dbReference type="EMBL" id="GES99028.1"/>
    </source>
</evidence>
<dbReference type="AlphaFoldDB" id="A0A8H3M9T0"/>
<comment type="caution">
    <text evidence="1">The sequence shown here is derived from an EMBL/GenBank/DDBJ whole genome shotgun (WGS) entry which is preliminary data.</text>
</comment>
<dbReference type="Proteomes" id="UP000615446">
    <property type="component" value="Unassembled WGS sequence"/>
</dbReference>
<evidence type="ECO:0000313" key="2">
    <source>
        <dbReference type="Proteomes" id="UP000615446"/>
    </source>
</evidence>